<gene>
    <name evidence="1" type="ORF">XELAEV_18020911mg</name>
</gene>
<evidence type="ECO:0000313" key="2">
    <source>
        <dbReference type="Proteomes" id="UP000694892"/>
    </source>
</evidence>
<name>A0A974HRF0_XENLA</name>
<protein>
    <submittedName>
        <fullName evidence="1">Uncharacterized protein</fullName>
    </submittedName>
</protein>
<dbReference type="EMBL" id="CM004471">
    <property type="protein sequence ID" value="OCT87213.1"/>
    <property type="molecule type" value="Genomic_DNA"/>
</dbReference>
<sequence>MKNMYSFYGKYPSPPATKGLALAVPKPLLFSIIQVTGVPLLEIQRSTREWFSGTIKPAGSFLHSHKDLLTAPQYSKFSLQQPPQPNAHVSLLPGPPLQSMLVTTYVSRGGHAAPNHKHRAHSHPQ</sequence>
<organism evidence="1 2">
    <name type="scientific">Xenopus laevis</name>
    <name type="common">African clawed frog</name>
    <dbReference type="NCBI Taxonomy" id="8355"/>
    <lineage>
        <taxon>Eukaryota</taxon>
        <taxon>Metazoa</taxon>
        <taxon>Chordata</taxon>
        <taxon>Craniata</taxon>
        <taxon>Vertebrata</taxon>
        <taxon>Euteleostomi</taxon>
        <taxon>Amphibia</taxon>
        <taxon>Batrachia</taxon>
        <taxon>Anura</taxon>
        <taxon>Pipoidea</taxon>
        <taxon>Pipidae</taxon>
        <taxon>Xenopodinae</taxon>
        <taxon>Xenopus</taxon>
        <taxon>Xenopus</taxon>
    </lineage>
</organism>
<dbReference type="AlphaFoldDB" id="A0A974HRF0"/>
<accession>A0A974HRF0</accession>
<evidence type="ECO:0000313" key="1">
    <source>
        <dbReference type="EMBL" id="OCT87213.1"/>
    </source>
</evidence>
<reference evidence="2" key="1">
    <citation type="journal article" date="2016" name="Nature">
        <title>Genome evolution in the allotetraploid frog Xenopus laevis.</title>
        <authorList>
            <person name="Session A.M."/>
            <person name="Uno Y."/>
            <person name="Kwon T."/>
            <person name="Chapman J.A."/>
            <person name="Toyoda A."/>
            <person name="Takahashi S."/>
            <person name="Fukui A."/>
            <person name="Hikosaka A."/>
            <person name="Suzuki A."/>
            <person name="Kondo M."/>
            <person name="van Heeringen S.J."/>
            <person name="Quigley I."/>
            <person name="Heinz S."/>
            <person name="Ogino H."/>
            <person name="Ochi H."/>
            <person name="Hellsten U."/>
            <person name="Lyons J.B."/>
            <person name="Simakov O."/>
            <person name="Putnam N."/>
            <person name="Stites J."/>
            <person name="Kuroki Y."/>
            <person name="Tanaka T."/>
            <person name="Michiue T."/>
            <person name="Watanabe M."/>
            <person name="Bogdanovic O."/>
            <person name="Lister R."/>
            <person name="Georgiou G."/>
            <person name="Paranjpe S.S."/>
            <person name="van Kruijsbergen I."/>
            <person name="Shu S."/>
            <person name="Carlson J."/>
            <person name="Kinoshita T."/>
            <person name="Ohta Y."/>
            <person name="Mawaribuchi S."/>
            <person name="Jenkins J."/>
            <person name="Grimwood J."/>
            <person name="Schmutz J."/>
            <person name="Mitros T."/>
            <person name="Mozaffari S.V."/>
            <person name="Suzuki Y."/>
            <person name="Haramoto Y."/>
            <person name="Yamamoto T.S."/>
            <person name="Takagi C."/>
            <person name="Heald R."/>
            <person name="Miller K."/>
            <person name="Haudenschild C."/>
            <person name="Kitzman J."/>
            <person name="Nakayama T."/>
            <person name="Izutsu Y."/>
            <person name="Robert J."/>
            <person name="Fortriede J."/>
            <person name="Burns K."/>
            <person name="Lotay V."/>
            <person name="Karimi K."/>
            <person name="Yasuoka Y."/>
            <person name="Dichmann D.S."/>
            <person name="Flajnik M.F."/>
            <person name="Houston D.W."/>
            <person name="Shendure J."/>
            <person name="DuPasquier L."/>
            <person name="Vize P.D."/>
            <person name="Zorn A.M."/>
            <person name="Ito M."/>
            <person name="Marcotte E.M."/>
            <person name="Wallingford J.B."/>
            <person name="Ito Y."/>
            <person name="Asashima M."/>
            <person name="Ueno N."/>
            <person name="Matsuda Y."/>
            <person name="Veenstra G.J."/>
            <person name="Fujiyama A."/>
            <person name="Harland R.M."/>
            <person name="Taira M."/>
            <person name="Rokhsar D.S."/>
        </authorList>
    </citation>
    <scope>NUCLEOTIDE SEQUENCE [LARGE SCALE GENOMIC DNA]</scope>
    <source>
        <strain evidence="2">J</strain>
    </source>
</reference>
<proteinExistence type="predicted"/>
<dbReference type="Proteomes" id="UP000694892">
    <property type="component" value="Chromosome 3S"/>
</dbReference>